<evidence type="ECO:0000313" key="2">
    <source>
        <dbReference type="Proteomes" id="UP001221757"/>
    </source>
</evidence>
<evidence type="ECO:0008006" key="3">
    <source>
        <dbReference type="Google" id="ProtNLM"/>
    </source>
</evidence>
<gene>
    <name evidence="1" type="ORF">B0H17DRAFT_386197</name>
</gene>
<organism evidence="1 2">
    <name type="scientific">Mycena rosella</name>
    <name type="common">Pink bonnet</name>
    <name type="synonym">Agaricus rosellus</name>
    <dbReference type="NCBI Taxonomy" id="1033263"/>
    <lineage>
        <taxon>Eukaryota</taxon>
        <taxon>Fungi</taxon>
        <taxon>Dikarya</taxon>
        <taxon>Basidiomycota</taxon>
        <taxon>Agaricomycotina</taxon>
        <taxon>Agaricomycetes</taxon>
        <taxon>Agaricomycetidae</taxon>
        <taxon>Agaricales</taxon>
        <taxon>Marasmiineae</taxon>
        <taxon>Mycenaceae</taxon>
        <taxon>Mycena</taxon>
    </lineage>
</organism>
<proteinExistence type="predicted"/>
<sequence>MDIPLQLSPDFCGPPTRVDTTQRPLVTLKTLLSDRALTVKRPRQQPPSLIFSLPAEMIAEIFLQATAEDQDADAIRIPMHFHFVLSQVCGLWRAVAIHTPSLWSRVVLHLGARTSGFGGITTLARTCFERSCELPLALIITSSVTNADTIPNLSMDLVLPVRHRIRHLELRLPVVLTESIFKLPKNSLKALRSISVYAIVSADPASWFRSMSGLEGAPHLDRVKLACVHAPGSLIQWRTIDLRFDPYVARLPWAQLTDLHLQDLELRCDDAIYALEMATSLVRCALEVRMFEPLAPVIAFTVPPGQDAPAPPAPPKPKPPVTLPALLALDLAISGWPSAPADFFDRMILPSLKDLSIKYKDRQPLPCATLTALQTRSSFSLERFLLASRTGDTLLPFLQANPLLSRVQLVFCALELTPLAEGLTRVARTPGLGILPCLRALALTDRWTEEAPHATWARATKAVVEMARSRWRVHGDAAGARLVGFTFGSQMGLSAKKAERMERFRAEGMRLRIVPILAERAHLRRADYLGMNLWADED</sequence>
<dbReference type="Proteomes" id="UP001221757">
    <property type="component" value="Unassembled WGS sequence"/>
</dbReference>
<evidence type="ECO:0000313" key="1">
    <source>
        <dbReference type="EMBL" id="KAJ7654325.1"/>
    </source>
</evidence>
<reference evidence="1" key="1">
    <citation type="submission" date="2023-03" db="EMBL/GenBank/DDBJ databases">
        <title>Massive genome expansion in bonnet fungi (Mycena s.s.) driven by repeated elements and novel gene families across ecological guilds.</title>
        <authorList>
            <consortium name="Lawrence Berkeley National Laboratory"/>
            <person name="Harder C.B."/>
            <person name="Miyauchi S."/>
            <person name="Viragh M."/>
            <person name="Kuo A."/>
            <person name="Thoen E."/>
            <person name="Andreopoulos B."/>
            <person name="Lu D."/>
            <person name="Skrede I."/>
            <person name="Drula E."/>
            <person name="Henrissat B."/>
            <person name="Morin E."/>
            <person name="Kohler A."/>
            <person name="Barry K."/>
            <person name="LaButti K."/>
            <person name="Morin E."/>
            <person name="Salamov A."/>
            <person name="Lipzen A."/>
            <person name="Mereny Z."/>
            <person name="Hegedus B."/>
            <person name="Baldrian P."/>
            <person name="Stursova M."/>
            <person name="Weitz H."/>
            <person name="Taylor A."/>
            <person name="Grigoriev I.V."/>
            <person name="Nagy L.G."/>
            <person name="Martin F."/>
            <person name="Kauserud H."/>
        </authorList>
    </citation>
    <scope>NUCLEOTIDE SEQUENCE</scope>
    <source>
        <strain evidence="1">CBHHK067</strain>
    </source>
</reference>
<dbReference type="AlphaFoldDB" id="A0AAD7CNB0"/>
<name>A0AAD7CNB0_MYCRO</name>
<keyword evidence="2" id="KW-1185">Reference proteome</keyword>
<accession>A0AAD7CNB0</accession>
<comment type="caution">
    <text evidence="1">The sequence shown here is derived from an EMBL/GenBank/DDBJ whole genome shotgun (WGS) entry which is preliminary data.</text>
</comment>
<protein>
    <recommendedName>
        <fullName evidence="3">F-box domain-containing protein</fullName>
    </recommendedName>
</protein>
<dbReference type="EMBL" id="JARKIE010000322">
    <property type="protein sequence ID" value="KAJ7654325.1"/>
    <property type="molecule type" value="Genomic_DNA"/>
</dbReference>